<reference evidence="2" key="1">
    <citation type="submission" date="2018-05" db="EMBL/GenBank/DDBJ databases">
        <authorList>
            <person name="Lanie J.A."/>
            <person name="Ng W.-L."/>
            <person name="Kazmierczak K.M."/>
            <person name="Andrzejewski T.M."/>
            <person name="Davidsen T.M."/>
            <person name="Wayne K.J."/>
            <person name="Tettelin H."/>
            <person name="Glass J.I."/>
            <person name="Rusch D."/>
            <person name="Podicherti R."/>
            <person name="Tsui H.-C.T."/>
            <person name="Winkler M.E."/>
        </authorList>
    </citation>
    <scope>NUCLEOTIDE SEQUENCE</scope>
</reference>
<dbReference type="GO" id="GO:0004181">
    <property type="term" value="F:metallocarboxypeptidase activity"/>
    <property type="evidence" value="ECO:0007669"/>
    <property type="project" value="InterPro"/>
</dbReference>
<organism evidence="2">
    <name type="scientific">marine metagenome</name>
    <dbReference type="NCBI Taxonomy" id="408172"/>
    <lineage>
        <taxon>unclassified sequences</taxon>
        <taxon>metagenomes</taxon>
        <taxon>ecological metagenomes</taxon>
    </lineage>
</organism>
<proteinExistence type="predicted"/>
<dbReference type="SUPFAM" id="SSF52317">
    <property type="entry name" value="Class I glutamine amidotransferase-like"/>
    <property type="match status" value="1"/>
</dbReference>
<sequence length="870" mass="98177">VKKLSDITLSILLLTAFSGLIFAQDLALKADQNIYPEDVGYNLSIPTPEEFLQRPLGSAPVRHHELVAYISKIVKMSDRMSLEIAGYTHEKRPVLFVIATSPDNLSNIEKIKAEHISLSEPGNSQGNITNMPVVTWLNYGVHGAESSGMDAALPTIYHLAAAEGDEIDQLLADSIILITAIFNPDGHSNRIAWLDTFSSSIPNPDPNHIEHHYDGRLARTNHYGFDLNRQWLSATQPEARAWMKKWHEWRPNVSVDYHEMGSEATYYFAPGIATRTHPLIPNEGMQLVSKVVKPAEEFMDAQKRLYFHGDRYDHFFLGKGAGFPLVNGGIGILHEASSARGVQINTSNGLRTYRENILKHFRTSIANAKGAMNHRTELLEYQKNFYKNASNRAKNHEIKAYVFNAQDDKARLYHFVELLDFHRIEVHELKENITEDNKTYRSGNAYIVPLDQPQHTLIRAMFDSIATFEDTKFYDVSTWTLPLSFGMDYAPLLNNNSVKKALGSKIKPVNPLVPEPDGPNYAYVMEWSDYYAPRALNRILSANLYAKVSLNPFSALTTRGPYNFKRGSIIVSFDRQNSDDNQIYKLMLDVAKKDGVEVHSVISGRSTIGTKGQDIGSQFNKPLKKPTILLVVGREMDWYNAGEIWHLLDYRMNMPITMTERSQLNNINFNQYTHMIYAGGRYSQYQPSYLSKIKEWVKGGGTIIGIRQGAHWIEKNILNDSKEDEQTELNSQDKAIERFAYNKKESLDPIDVIGGAIFSGDLDITHPLGFGYANRSIAVHKNTTDILPTSSNPYATVVRYNNPPVLSGYASEANQTLLQNTAALTAERMGKGSVILFADDPNFRAIWYGTNKLFLNSLFFSQAFDPPRDN</sequence>
<name>A0A381N4U8_9ZZZZ</name>
<dbReference type="InterPro" id="IPR000834">
    <property type="entry name" value="Peptidase_M14"/>
</dbReference>
<dbReference type="SUPFAM" id="SSF53187">
    <property type="entry name" value="Zn-dependent exopeptidases"/>
    <property type="match status" value="1"/>
</dbReference>
<dbReference type="InterPro" id="IPR029062">
    <property type="entry name" value="Class_I_gatase-like"/>
</dbReference>
<dbReference type="GO" id="GO:0008270">
    <property type="term" value="F:zinc ion binding"/>
    <property type="evidence" value="ECO:0007669"/>
    <property type="project" value="InterPro"/>
</dbReference>
<dbReference type="EMBL" id="UINC01000122">
    <property type="protein sequence ID" value="SUZ49527.1"/>
    <property type="molecule type" value="Genomic_DNA"/>
</dbReference>
<evidence type="ECO:0000259" key="1">
    <source>
        <dbReference type="Pfam" id="PF00246"/>
    </source>
</evidence>
<gene>
    <name evidence="2" type="ORF">METZ01_LOCUS2381</name>
</gene>
<feature type="non-terminal residue" evidence="2">
    <location>
        <position position="1"/>
    </location>
</feature>
<accession>A0A381N4U8</accession>
<feature type="domain" description="Peptidase M14" evidence="1">
    <location>
        <begin position="68"/>
        <end position="377"/>
    </location>
</feature>
<dbReference type="AlphaFoldDB" id="A0A381N4U8"/>
<protein>
    <recommendedName>
        <fullName evidence="1">Peptidase M14 domain-containing protein</fullName>
    </recommendedName>
</protein>
<dbReference type="Gene3D" id="3.40.630.10">
    <property type="entry name" value="Zn peptidases"/>
    <property type="match status" value="1"/>
</dbReference>
<evidence type="ECO:0000313" key="2">
    <source>
        <dbReference type="EMBL" id="SUZ49527.1"/>
    </source>
</evidence>
<dbReference type="GO" id="GO:0006508">
    <property type="term" value="P:proteolysis"/>
    <property type="evidence" value="ECO:0007669"/>
    <property type="project" value="InterPro"/>
</dbReference>
<dbReference type="Pfam" id="PF00246">
    <property type="entry name" value="Peptidase_M14"/>
    <property type="match status" value="1"/>
</dbReference>